<keyword evidence="2" id="KW-1185">Reference proteome</keyword>
<sequence>MRRGLGWPFRQELAVVSAKNKAGQLPRANILADIHTSSATQMYRLVGQYACKNTIGPHRSISQPRKITSTVRTWTFFASLTNVAPLPRWPFLPPHAKHPLSTLTSEAWQSRGSSARVVGVGRAEGPQRCSPRAPLHWVERNAPRMYVLRAACAKPAIAAGEASSIVPRG</sequence>
<evidence type="ECO:0000313" key="1">
    <source>
        <dbReference type="EMBL" id="OSD02881.1"/>
    </source>
</evidence>
<name>A0A1Y2IRN6_TRAC3</name>
<evidence type="ECO:0000313" key="2">
    <source>
        <dbReference type="Proteomes" id="UP000193067"/>
    </source>
</evidence>
<gene>
    <name evidence="1" type="ORF">PYCCODRAFT_315553</name>
</gene>
<organism evidence="1 2">
    <name type="scientific">Trametes coccinea (strain BRFM310)</name>
    <name type="common">Pycnoporus coccineus</name>
    <dbReference type="NCBI Taxonomy" id="1353009"/>
    <lineage>
        <taxon>Eukaryota</taxon>
        <taxon>Fungi</taxon>
        <taxon>Dikarya</taxon>
        <taxon>Basidiomycota</taxon>
        <taxon>Agaricomycotina</taxon>
        <taxon>Agaricomycetes</taxon>
        <taxon>Polyporales</taxon>
        <taxon>Polyporaceae</taxon>
        <taxon>Trametes</taxon>
    </lineage>
</organism>
<reference evidence="1 2" key="1">
    <citation type="journal article" date="2015" name="Biotechnol. Biofuels">
        <title>Enhanced degradation of softwood versus hardwood by the white-rot fungus Pycnoporus coccineus.</title>
        <authorList>
            <person name="Couturier M."/>
            <person name="Navarro D."/>
            <person name="Chevret D."/>
            <person name="Henrissat B."/>
            <person name="Piumi F."/>
            <person name="Ruiz-Duenas F.J."/>
            <person name="Martinez A.T."/>
            <person name="Grigoriev I.V."/>
            <person name="Riley R."/>
            <person name="Lipzen A."/>
            <person name="Berrin J.G."/>
            <person name="Master E.R."/>
            <person name="Rosso M.N."/>
        </authorList>
    </citation>
    <scope>NUCLEOTIDE SEQUENCE [LARGE SCALE GENOMIC DNA]</scope>
    <source>
        <strain evidence="1 2">BRFM310</strain>
    </source>
</reference>
<dbReference type="EMBL" id="KZ084103">
    <property type="protein sequence ID" value="OSD02881.1"/>
    <property type="molecule type" value="Genomic_DNA"/>
</dbReference>
<proteinExistence type="predicted"/>
<dbReference type="AlphaFoldDB" id="A0A1Y2IRN6"/>
<accession>A0A1Y2IRN6</accession>
<protein>
    <submittedName>
        <fullName evidence="1">Uncharacterized protein</fullName>
    </submittedName>
</protein>
<dbReference type="Proteomes" id="UP000193067">
    <property type="component" value="Unassembled WGS sequence"/>
</dbReference>